<accession>D7MFV3</accession>
<sequence>MSQRHKNVRLFSTPAYPYLLIDHILNTVHSSEGRFSLHYGFYCPSHLKEEVILIKDKELVDEVRHAMTCACYQSGVRFHMPKQTFLSIHYQDPSDPKSKPVIVDLPPLPKGEYLCSLDLHFKEGDHPEFNHMWNEDLPRSLLHELHELNSLLRTDHLVESPSGEKFLVKW</sequence>
<organism evidence="2">
    <name type="scientific">Arabidopsis lyrata subsp. lyrata</name>
    <name type="common">Lyre-leaved rock-cress</name>
    <dbReference type="NCBI Taxonomy" id="81972"/>
    <lineage>
        <taxon>Eukaryota</taxon>
        <taxon>Viridiplantae</taxon>
        <taxon>Streptophyta</taxon>
        <taxon>Embryophyta</taxon>
        <taxon>Tracheophyta</taxon>
        <taxon>Spermatophyta</taxon>
        <taxon>Magnoliopsida</taxon>
        <taxon>eudicotyledons</taxon>
        <taxon>Gunneridae</taxon>
        <taxon>Pentapetalae</taxon>
        <taxon>rosids</taxon>
        <taxon>malvids</taxon>
        <taxon>Brassicales</taxon>
        <taxon>Brassicaceae</taxon>
        <taxon>Camelineae</taxon>
        <taxon>Arabidopsis</taxon>
    </lineage>
</organism>
<dbReference type="HOGENOM" id="CLU_1317025_0_0_1"/>
<name>D7MFV3_ARALL</name>
<dbReference type="EMBL" id="GL348719">
    <property type="protein sequence ID" value="EFH45900.1"/>
    <property type="molecule type" value="Genomic_DNA"/>
</dbReference>
<reference evidence="2" key="1">
    <citation type="journal article" date="2011" name="Nat. Genet.">
        <title>The Arabidopsis lyrata genome sequence and the basis of rapid genome size change.</title>
        <authorList>
            <person name="Hu T.T."/>
            <person name="Pattyn P."/>
            <person name="Bakker E.G."/>
            <person name="Cao J."/>
            <person name="Cheng J.-F."/>
            <person name="Clark R.M."/>
            <person name="Fahlgren N."/>
            <person name="Fawcett J.A."/>
            <person name="Grimwood J."/>
            <person name="Gundlach H."/>
            <person name="Haberer G."/>
            <person name="Hollister J.D."/>
            <person name="Ossowski S."/>
            <person name="Ottilar R.P."/>
            <person name="Salamov A.A."/>
            <person name="Schneeberger K."/>
            <person name="Spannagl M."/>
            <person name="Wang X."/>
            <person name="Yang L."/>
            <person name="Nasrallah M.E."/>
            <person name="Bergelson J."/>
            <person name="Carrington J.C."/>
            <person name="Gaut B.S."/>
            <person name="Schmutz J."/>
            <person name="Mayer K.F.X."/>
            <person name="Van de Peer Y."/>
            <person name="Grigoriev I.V."/>
            <person name="Nordborg M."/>
            <person name="Weigel D."/>
            <person name="Guo Y.-L."/>
        </authorList>
    </citation>
    <scope>NUCLEOTIDE SEQUENCE [LARGE SCALE GENOMIC DNA]</scope>
    <source>
        <strain evidence="2">cv. MN47</strain>
    </source>
</reference>
<evidence type="ECO:0000313" key="1">
    <source>
        <dbReference type="EMBL" id="EFH45900.1"/>
    </source>
</evidence>
<dbReference type="AlphaFoldDB" id="D7MFV3"/>
<evidence type="ECO:0000313" key="2">
    <source>
        <dbReference type="Proteomes" id="UP000008694"/>
    </source>
</evidence>
<dbReference type="Proteomes" id="UP000008694">
    <property type="component" value="Unassembled WGS sequence"/>
</dbReference>
<protein>
    <submittedName>
        <fullName evidence="1">Uncharacterized protein</fullName>
    </submittedName>
</protein>
<keyword evidence="2" id="KW-1185">Reference proteome</keyword>
<gene>
    <name evidence="1" type="ORF">ARALYDRAFT_913974</name>
</gene>
<proteinExistence type="predicted"/>
<dbReference type="Gramene" id="scaffold_701716.1">
    <property type="protein sequence ID" value="scaffold_701716.1"/>
    <property type="gene ID" value="scaffold_701716.1"/>
</dbReference>